<protein>
    <recommendedName>
        <fullName evidence="5">Putative pyruvate, phosphate dikinase regulatory protein</fullName>
        <shortName evidence="5">PPDK regulatory protein</shortName>
        <ecNumber evidence="5">2.7.11.32</ecNumber>
        <ecNumber evidence="5">2.7.4.27</ecNumber>
    </recommendedName>
</protein>
<comment type="catalytic activity">
    <reaction evidence="5">
        <text>N(tele)-phospho-L-histidyl/O-phospho-L-threonyl-[pyruvate, phosphate dikinase] + phosphate + H(+) = N(tele)-phospho-L-histidyl/L-threonyl-[pyruvate, phosphate dikinase] + diphosphate</text>
        <dbReference type="Rhea" id="RHEA:43696"/>
        <dbReference type="Rhea" id="RHEA-COMP:10650"/>
        <dbReference type="Rhea" id="RHEA-COMP:10651"/>
        <dbReference type="ChEBI" id="CHEBI:15378"/>
        <dbReference type="ChEBI" id="CHEBI:30013"/>
        <dbReference type="ChEBI" id="CHEBI:33019"/>
        <dbReference type="ChEBI" id="CHEBI:43474"/>
        <dbReference type="ChEBI" id="CHEBI:61977"/>
        <dbReference type="ChEBI" id="CHEBI:83586"/>
        <dbReference type="EC" id="2.7.4.27"/>
    </reaction>
</comment>
<keyword evidence="2 5" id="KW-0808">Transferase</keyword>
<comment type="catalytic activity">
    <reaction evidence="5">
        <text>N(tele)-phospho-L-histidyl/L-threonyl-[pyruvate, phosphate dikinase] + ADP = N(tele)-phospho-L-histidyl/O-phospho-L-threonyl-[pyruvate, phosphate dikinase] + AMP + H(+)</text>
        <dbReference type="Rhea" id="RHEA:43692"/>
        <dbReference type="Rhea" id="RHEA-COMP:10650"/>
        <dbReference type="Rhea" id="RHEA-COMP:10651"/>
        <dbReference type="ChEBI" id="CHEBI:15378"/>
        <dbReference type="ChEBI" id="CHEBI:30013"/>
        <dbReference type="ChEBI" id="CHEBI:61977"/>
        <dbReference type="ChEBI" id="CHEBI:83586"/>
        <dbReference type="ChEBI" id="CHEBI:456215"/>
        <dbReference type="ChEBI" id="CHEBI:456216"/>
        <dbReference type="EC" id="2.7.11.32"/>
    </reaction>
</comment>
<dbReference type="EC" id="2.7.11.32" evidence="5"/>
<dbReference type="GO" id="GO:0005524">
    <property type="term" value="F:ATP binding"/>
    <property type="evidence" value="ECO:0007669"/>
    <property type="project" value="InterPro"/>
</dbReference>
<dbReference type="OrthoDB" id="9782201at2"/>
<dbReference type="InterPro" id="IPR026565">
    <property type="entry name" value="PPDK_reg"/>
</dbReference>
<evidence type="ECO:0000313" key="7">
    <source>
        <dbReference type="Proteomes" id="UP000238348"/>
    </source>
</evidence>
<evidence type="ECO:0000256" key="4">
    <source>
        <dbReference type="ARBA" id="ARBA00022777"/>
    </source>
</evidence>
<dbReference type="EMBL" id="CP012673">
    <property type="protein sequence ID" value="AUX45656.1"/>
    <property type="molecule type" value="Genomic_DNA"/>
</dbReference>
<keyword evidence="1 5" id="KW-0723">Serine/threonine-protein kinase</keyword>
<dbReference type="AlphaFoldDB" id="A0A2L0F281"/>
<dbReference type="PANTHER" id="PTHR31756">
    <property type="entry name" value="PYRUVATE, PHOSPHATE DIKINASE REGULATORY PROTEIN 1, CHLOROPLASTIC"/>
    <property type="match status" value="1"/>
</dbReference>
<dbReference type="NCBIfam" id="NF003742">
    <property type="entry name" value="PRK05339.1"/>
    <property type="match status" value="1"/>
</dbReference>
<evidence type="ECO:0000256" key="5">
    <source>
        <dbReference type="HAMAP-Rule" id="MF_00921"/>
    </source>
</evidence>
<dbReference type="GO" id="GO:0043531">
    <property type="term" value="F:ADP binding"/>
    <property type="evidence" value="ECO:0007669"/>
    <property type="project" value="UniProtKB-UniRule"/>
</dbReference>
<dbReference type="InterPro" id="IPR005177">
    <property type="entry name" value="Kinase-pyrophosphorylase"/>
</dbReference>
<gene>
    <name evidence="6" type="ORF">SOCE26_071510</name>
</gene>
<dbReference type="EC" id="2.7.4.27" evidence="5"/>
<accession>A0A2L0F281</accession>
<dbReference type="GO" id="GO:0004674">
    <property type="term" value="F:protein serine/threonine kinase activity"/>
    <property type="evidence" value="ECO:0007669"/>
    <property type="project" value="UniProtKB-UniRule"/>
</dbReference>
<keyword evidence="4 5" id="KW-0418">Kinase</keyword>
<comment type="similarity">
    <text evidence="5">Belongs to the pyruvate, phosphate/water dikinase regulatory protein family. PDRP subfamily.</text>
</comment>
<keyword evidence="3 5" id="KW-0547">Nucleotide-binding</keyword>
<evidence type="ECO:0000256" key="3">
    <source>
        <dbReference type="ARBA" id="ARBA00022741"/>
    </source>
</evidence>
<dbReference type="GO" id="GO:0016776">
    <property type="term" value="F:phosphotransferase activity, phosphate group as acceptor"/>
    <property type="evidence" value="ECO:0007669"/>
    <property type="project" value="UniProtKB-UniRule"/>
</dbReference>
<dbReference type="Pfam" id="PF03618">
    <property type="entry name" value="Kinase-PPPase"/>
    <property type="match status" value="1"/>
</dbReference>
<sequence>MEKPKFIDVLSDSTGETAEKTVRAALLQYPQAGVQIRLHTRVRTPEVARPVLERAAREGALVVFTVVSPELREFVHATTAELNIEAIDLIGSLIVRLGTFLDREPINLPSAMLPLTEEYFRRIEAVEFAVKSDDGKEPRNFRKADIVLVGVSRTSKTPLSTLLAQRGLKVANLPLVLGVPPPIELIEAPQDRVIGLTIGLDQLCEIRQARLRQLGMPAETNYAMREHVRQELEYASRLFSAHPEWPVVDVTGRAIEETAVIILDHLKERDERARAAHATLL</sequence>
<proteinExistence type="inferred from homology"/>
<dbReference type="HAMAP" id="MF_00921">
    <property type="entry name" value="PDRP"/>
    <property type="match status" value="1"/>
</dbReference>
<evidence type="ECO:0000256" key="1">
    <source>
        <dbReference type="ARBA" id="ARBA00022527"/>
    </source>
</evidence>
<comment type="function">
    <text evidence="5">Bifunctional serine/threonine kinase and phosphorylase involved in the regulation of the pyruvate, phosphate dikinase (PPDK) by catalyzing its phosphorylation/dephosphorylation.</text>
</comment>
<feature type="binding site" evidence="5">
    <location>
        <begin position="150"/>
        <end position="157"/>
    </location>
    <ligand>
        <name>ADP</name>
        <dbReference type="ChEBI" id="CHEBI:456216"/>
    </ligand>
</feature>
<organism evidence="6 7">
    <name type="scientific">Sorangium cellulosum</name>
    <name type="common">Polyangium cellulosum</name>
    <dbReference type="NCBI Taxonomy" id="56"/>
    <lineage>
        <taxon>Bacteria</taxon>
        <taxon>Pseudomonadati</taxon>
        <taxon>Myxococcota</taxon>
        <taxon>Polyangia</taxon>
        <taxon>Polyangiales</taxon>
        <taxon>Polyangiaceae</taxon>
        <taxon>Sorangium</taxon>
    </lineage>
</organism>
<dbReference type="Proteomes" id="UP000238348">
    <property type="component" value="Chromosome"/>
</dbReference>
<dbReference type="PANTHER" id="PTHR31756:SF3">
    <property type="entry name" value="PYRUVATE, PHOSPHATE DIKINASE REGULATORY PROTEIN 1, CHLOROPLASTIC"/>
    <property type="match status" value="1"/>
</dbReference>
<evidence type="ECO:0000256" key="2">
    <source>
        <dbReference type="ARBA" id="ARBA00022679"/>
    </source>
</evidence>
<dbReference type="RefSeq" id="WP_104984001.1">
    <property type="nucleotide sequence ID" value="NZ_CP012673.1"/>
</dbReference>
<evidence type="ECO:0000313" key="6">
    <source>
        <dbReference type="EMBL" id="AUX45656.1"/>
    </source>
</evidence>
<reference evidence="6 7" key="1">
    <citation type="submission" date="2015-09" db="EMBL/GenBank/DDBJ databases">
        <title>Sorangium comparison.</title>
        <authorList>
            <person name="Zaburannyi N."/>
            <person name="Bunk B."/>
            <person name="Overmann J."/>
            <person name="Mueller R."/>
        </authorList>
    </citation>
    <scope>NUCLEOTIDE SEQUENCE [LARGE SCALE GENOMIC DNA]</scope>
    <source>
        <strain evidence="6 7">So ce26</strain>
    </source>
</reference>
<name>A0A2L0F281_SORCE</name>